<protein>
    <submittedName>
        <fullName evidence="3">PepSY domain-containing protein</fullName>
    </submittedName>
</protein>
<evidence type="ECO:0000259" key="2">
    <source>
        <dbReference type="Pfam" id="PF03413"/>
    </source>
</evidence>
<evidence type="ECO:0000313" key="4">
    <source>
        <dbReference type="Proteomes" id="UP001596496"/>
    </source>
</evidence>
<dbReference type="Gene3D" id="3.10.450.40">
    <property type="match status" value="1"/>
</dbReference>
<reference evidence="4" key="1">
    <citation type="journal article" date="2019" name="Int. J. Syst. Evol. Microbiol.">
        <title>The Global Catalogue of Microorganisms (GCM) 10K type strain sequencing project: providing services to taxonomists for standard genome sequencing and annotation.</title>
        <authorList>
            <consortium name="The Broad Institute Genomics Platform"/>
            <consortium name="The Broad Institute Genome Sequencing Center for Infectious Disease"/>
            <person name="Wu L."/>
            <person name="Ma J."/>
        </authorList>
    </citation>
    <scope>NUCLEOTIDE SEQUENCE [LARGE SCALE GENOMIC DNA]</scope>
    <source>
        <strain evidence="4">CECT 7649</strain>
    </source>
</reference>
<feature type="domain" description="PepSY" evidence="2">
    <location>
        <begin position="88"/>
        <end position="144"/>
    </location>
</feature>
<sequence>MTNTHHFGRTARLAIAGAGIVAVLGTGAVAASAASALGISSGRTSTGALTSAGTGGRTASTASTGSTGSTVSTATGTTAAGRVTGSSISYRQAIRIAKKRVPGARVGKVEREWEHGRRVWKVELHKRGVEYRVYVSVRTGAIVKFRQKHDDD</sequence>
<name>A0ABW2NU47_9ACTN</name>
<keyword evidence="4" id="KW-1185">Reference proteome</keyword>
<evidence type="ECO:0000313" key="3">
    <source>
        <dbReference type="EMBL" id="MFC7380938.1"/>
    </source>
</evidence>
<dbReference type="InterPro" id="IPR025711">
    <property type="entry name" value="PepSY"/>
</dbReference>
<feature type="region of interest" description="Disordered" evidence="1">
    <location>
        <begin position="45"/>
        <end position="73"/>
    </location>
</feature>
<organism evidence="3 4">
    <name type="scientific">Sphaerisporangium rhizosphaerae</name>
    <dbReference type="NCBI Taxonomy" id="2269375"/>
    <lineage>
        <taxon>Bacteria</taxon>
        <taxon>Bacillati</taxon>
        <taxon>Actinomycetota</taxon>
        <taxon>Actinomycetes</taxon>
        <taxon>Streptosporangiales</taxon>
        <taxon>Streptosporangiaceae</taxon>
        <taxon>Sphaerisporangium</taxon>
    </lineage>
</organism>
<dbReference type="Proteomes" id="UP001596496">
    <property type="component" value="Unassembled WGS sequence"/>
</dbReference>
<accession>A0ABW2NU47</accession>
<evidence type="ECO:0000256" key="1">
    <source>
        <dbReference type="SAM" id="MobiDB-lite"/>
    </source>
</evidence>
<dbReference type="Pfam" id="PF03413">
    <property type="entry name" value="PepSY"/>
    <property type="match status" value="1"/>
</dbReference>
<comment type="caution">
    <text evidence="3">The sequence shown here is derived from an EMBL/GenBank/DDBJ whole genome shotgun (WGS) entry which is preliminary data.</text>
</comment>
<gene>
    <name evidence="3" type="ORF">ACFQSB_01890</name>
</gene>
<proteinExistence type="predicted"/>
<dbReference type="RefSeq" id="WP_380823920.1">
    <property type="nucleotide sequence ID" value="NZ_JBHTCG010000001.1"/>
</dbReference>
<dbReference type="EMBL" id="JBHTCG010000001">
    <property type="protein sequence ID" value="MFC7380938.1"/>
    <property type="molecule type" value="Genomic_DNA"/>
</dbReference>